<name>A0ABR1VZQ5_9PEZI</name>
<accession>A0ABR1VZQ5</accession>
<dbReference type="RefSeq" id="XP_066719241.1">
    <property type="nucleotide sequence ID" value="XM_066854963.1"/>
</dbReference>
<keyword evidence="2" id="KW-1185">Reference proteome</keyword>
<dbReference type="Proteomes" id="UP001480595">
    <property type="component" value="Unassembled WGS sequence"/>
</dbReference>
<organism evidence="1 2">
    <name type="scientific">Apiospora phragmitis</name>
    <dbReference type="NCBI Taxonomy" id="2905665"/>
    <lineage>
        <taxon>Eukaryota</taxon>
        <taxon>Fungi</taxon>
        <taxon>Dikarya</taxon>
        <taxon>Ascomycota</taxon>
        <taxon>Pezizomycotina</taxon>
        <taxon>Sordariomycetes</taxon>
        <taxon>Xylariomycetidae</taxon>
        <taxon>Amphisphaeriales</taxon>
        <taxon>Apiosporaceae</taxon>
        <taxon>Apiospora</taxon>
    </lineage>
</organism>
<sequence>MRFEYASNDTPPMDTMDLEMFDTETIGECDKRCKKPCMNIATDRETYDMALESCDMLGLDYMGMPVLIALYPDMGVFLQHQVAPQKFHQLIEPSTCEMDLVEEAGVDMTTSVLLGPVAPDYFYPHAGLVFPPTQQGQDEGQDEEFHRPREPCAAIDYPPPVVLGDGPPAWYGEPFPVTEGTTMSQPNRTTRKRTWNGTTLRITAFRHKRETCPSALF</sequence>
<protein>
    <submittedName>
        <fullName evidence="1">Uncharacterized protein</fullName>
    </submittedName>
</protein>
<dbReference type="GeneID" id="92088026"/>
<evidence type="ECO:0000313" key="2">
    <source>
        <dbReference type="Proteomes" id="UP001480595"/>
    </source>
</evidence>
<comment type="caution">
    <text evidence="1">The sequence shown here is derived from an EMBL/GenBank/DDBJ whole genome shotgun (WGS) entry which is preliminary data.</text>
</comment>
<gene>
    <name evidence="1" type="ORF">PG994_003554</name>
</gene>
<evidence type="ECO:0000313" key="1">
    <source>
        <dbReference type="EMBL" id="KAK8076282.1"/>
    </source>
</evidence>
<reference evidence="1 2" key="1">
    <citation type="submission" date="2023-01" db="EMBL/GenBank/DDBJ databases">
        <title>Analysis of 21 Apiospora genomes using comparative genomics revels a genus with tremendous synthesis potential of carbohydrate active enzymes and secondary metabolites.</title>
        <authorList>
            <person name="Sorensen T."/>
        </authorList>
    </citation>
    <scope>NUCLEOTIDE SEQUENCE [LARGE SCALE GENOMIC DNA]</scope>
    <source>
        <strain evidence="1 2">CBS 135458</strain>
    </source>
</reference>
<proteinExistence type="predicted"/>
<dbReference type="EMBL" id="JAQQWL010000004">
    <property type="protein sequence ID" value="KAK8076282.1"/>
    <property type="molecule type" value="Genomic_DNA"/>
</dbReference>